<evidence type="ECO:0000313" key="1">
    <source>
        <dbReference type="EMBL" id="EDX78180.1"/>
    </source>
</evidence>
<dbReference type="AlphaFoldDB" id="B4VJ56"/>
<proteinExistence type="predicted"/>
<keyword evidence="2" id="KW-1185">Reference proteome</keyword>
<gene>
    <name evidence="1" type="ORF">MC7420_7918</name>
</gene>
<name>B4VJ56_9CYAN</name>
<sequence>MAVCLCDRTYCFKSRELKFRLKAKTRLNGLKRLVSLS</sequence>
<protein>
    <submittedName>
        <fullName evidence="1">Uncharacterized protein</fullName>
    </submittedName>
</protein>
<reference evidence="1 2" key="1">
    <citation type="submission" date="2008-07" db="EMBL/GenBank/DDBJ databases">
        <authorList>
            <person name="Tandeau de Marsac N."/>
            <person name="Ferriera S."/>
            <person name="Johnson J."/>
            <person name="Kravitz S."/>
            <person name="Beeson K."/>
            <person name="Sutton G."/>
            <person name="Rogers Y.-H."/>
            <person name="Friedman R."/>
            <person name="Frazier M."/>
            <person name="Venter J.C."/>
        </authorList>
    </citation>
    <scope>NUCLEOTIDE SEQUENCE [LARGE SCALE GENOMIC DNA]</scope>
    <source>
        <strain evidence="1 2">PCC 7420</strain>
    </source>
</reference>
<organism evidence="1 2">
    <name type="scientific">Coleofasciculus chthonoplastes PCC 7420</name>
    <dbReference type="NCBI Taxonomy" id="118168"/>
    <lineage>
        <taxon>Bacteria</taxon>
        <taxon>Bacillati</taxon>
        <taxon>Cyanobacteriota</taxon>
        <taxon>Cyanophyceae</taxon>
        <taxon>Coleofasciculales</taxon>
        <taxon>Coleofasciculaceae</taxon>
        <taxon>Coleofasciculus</taxon>
    </lineage>
</organism>
<dbReference type="EMBL" id="DS989842">
    <property type="protein sequence ID" value="EDX78180.1"/>
    <property type="molecule type" value="Genomic_DNA"/>
</dbReference>
<dbReference type="Proteomes" id="UP000003835">
    <property type="component" value="Unassembled WGS sequence"/>
</dbReference>
<dbReference type="HOGENOM" id="CLU_3342486_0_0_3"/>
<accession>B4VJ56</accession>
<dbReference type="STRING" id="118168.MC7420_7918"/>
<evidence type="ECO:0000313" key="2">
    <source>
        <dbReference type="Proteomes" id="UP000003835"/>
    </source>
</evidence>